<dbReference type="SUPFAM" id="SSF52317">
    <property type="entry name" value="Class I glutamine amidotransferase-like"/>
    <property type="match status" value="1"/>
</dbReference>
<dbReference type="RefSeq" id="WP_319955285.1">
    <property type="nucleotide sequence ID" value="NZ_JAXAVX010000011.1"/>
</dbReference>
<gene>
    <name evidence="2" type="ORF">SK069_16170</name>
</gene>
<dbReference type="GO" id="GO:0016829">
    <property type="term" value="F:lyase activity"/>
    <property type="evidence" value="ECO:0007669"/>
    <property type="project" value="UniProtKB-KW"/>
</dbReference>
<dbReference type="PANTHER" id="PTHR43130:SF3">
    <property type="entry name" value="HTH-TYPE TRANSCRIPTIONAL REGULATOR RV1931C"/>
    <property type="match status" value="1"/>
</dbReference>
<dbReference type="Proteomes" id="UP001277761">
    <property type="component" value="Unassembled WGS sequence"/>
</dbReference>
<dbReference type="Gene3D" id="3.40.50.880">
    <property type="match status" value="1"/>
</dbReference>
<feature type="domain" description="DJ-1/PfpI" evidence="1">
    <location>
        <begin position="4"/>
        <end position="171"/>
    </location>
</feature>
<evidence type="ECO:0000313" key="3">
    <source>
        <dbReference type="Proteomes" id="UP001277761"/>
    </source>
</evidence>
<dbReference type="EC" id="4.2.1.-" evidence="2"/>
<reference evidence="2 3" key="1">
    <citation type="submission" date="2023-11" db="EMBL/GenBank/DDBJ databases">
        <authorList>
            <person name="Xu M."/>
            <person name="Jiang T."/>
        </authorList>
    </citation>
    <scope>NUCLEOTIDE SEQUENCE [LARGE SCALE GENOMIC DNA]</scope>
    <source>
        <strain evidence="2 3">SD</strain>
    </source>
</reference>
<sequence length="198" mass="20260">MTHVQVLLFDGYDELDAVGPFEVLAAAGLRVELVAADRAAGSEVVSAHGLRALVDADLAERPDLLVVPGGRWAQRGGAGVRAEVERGLLGPAIAGRHAAGATVASVCTGAMLLAHAGLLDGRPAVTHRVALEDLRERGADVRGDERVVDDGDVLTAGGVTAGLDLALHLVARFAGAEAARQGAIRIEHEPRTALVAAA</sequence>
<protein>
    <submittedName>
        <fullName evidence="2">DJ-1/PfpI family protein</fullName>
        <ecNumber evidence="2">4.2.1.-</ecNumber>
    </submittedName>
</protein>
<dbReference type="CDD" id="cd03139">
    <property type="entry name" value="GATase1_PfpI_2"/>
    <property type="match status" value="1"/>
</dbReference>
<comment type="caution">
    <text evidence="2">The sequence shown here is derived from an EMBL/GenBank/DDBJ whole genome shotgun (WGS) entry which is preliminary data.</text>
</comment>
<proteinExistence type="predicted"/>
<organism evidence="2 3">
    <name type="scientific">Patulibacter brassicae</name>
    <dbReference type="NCBI Taxonomy" id="1705717"/>
    <lineage>
        <taxon>Bacteria</taxon>
        <taxon>Bacillati</taxon>
        <taxon>Actinomycetota</taxon>
        <taxon>Thermoleophilia</taxon>
        <taxon>Solirubrobacterales</taxon>
        <taxon>Patulibacteraceae</taxon>
        <taxon>Patulibacter</taxon>
    </lineage>
</organism>
<dbReference type="InterPro" id="IPR002818">
    <property type="entry name" value="DJ-1/PfpI"/>
</dbReference>
<name>A0ABU4VND6_9ACTN</name>
<evidence type="ECO:0000259" key="1">
    <source>
        <dbReference type="Pfam" id="PF01965"/>
    </source>
</evidence>
<dbReference type="EMBL" id="JAXAVX010000011">
    <property type="protein sequence ID" value="MDX8153134.1"/>
    <property type="molecule type" value="Genomic_DNA"/>
</dbReference>
<dbReference type="Pfam" id="PF01965">
    <property type="entry name" value="DJ-1_PfpI"/>
    <property type="match status" value="1"/>
</dbReference>
<accession>A0ABU4VND6</accession>
<keyword evidence="2" id="KW-0456">Lyase</keyword>
<keyword evidence="3" id="KW-1185">Reference proteome</keyword>
<evidence type="ECO:0000313" key="2">
    <source>
        <dbReference type="EMBL" id="MDX8153134.1"/>
    </source>
</evidence>
<dbReference type="InterPro" id="IPR029062">
    <property type="entry name" value="Class_I_gatase-like"/>
</dbReference>
<dbReference type="PANTHER" id="PTHR43130">
    <property type="entry name" value="ARAC-FAMILY TRANSCRIPTIONAL REGULATOR"/>
    <property type="match status" value="1"/>
</dbReference>
<dbReference type="InterPro" id="IPR052158">
    <property type="entry name" value="INH-QAR"/>
</dbReference>